<accession>A0ABS9JUU7</accession>
<feature type="non-terminal residue" evidence="2">
    <location>
        <position position="91"/>
    </location>
</feature>
<protein>
    <submittedName>
        <fullName evidence="2">Uncharacterized protein</fullName>
    </submittedName>
</protein>
<reference evidence="2 3" key="1">
    <citation type="submission" date="2022-01" db="EMBL/GenBank/DDBJ databases">
        <title>Draft Genome Sequences of Seven Type Strains of the Genus Streptomyces.</title>
        <authorList>
            <person name="Aziz S."/>
            <person name="Coretto E."/>
            <person name="Chronakova A."/>
            <person name="Sproer C."/>
            <person name="Huber K."/>
            <person name="Nouioui I."/>
            <person name="Gross H."/>
        </authorList>
    </citation>
    <scope>NUCLEOTIDE SEQUENCE [LARGE SCALE GENOMIC DNA]</scope>
    <source>
        <strain evidence="2 3">DSM 41685</strain>
    </source>
</reference>
<dbReference type="RefSeq" id="WP_237482689.1">
    <property type="nucleotide sequence ID" value="NZ_JAKKZF010000321.1"/>
</dbReference>
<feature type="region of interest" description="Disordered" evidence="1">
    <location>
        <begin position="55"/>
        <end position="91"/>
    </location>
</feature>
<organism evidence="2 3">
    <name type="scientific">Streptomyces tricolor</name>
    <dbReference type="NCBI Taxonomy" id="68277"/>
    <lineage>
        <taxon>Bacteria</taxon>
        <taxon>Bacillati</taxon>
        <taxon>Actinomycetota</taxon>
        <taxon>Actinomycetes</taxon>
        <taxon>Kitasatosporales</taxon>
        <taxon>Streptomycetaceae</taxon>
        <taxon>Streptomyces</taxon>
        <taxon>Streptomyces violaceoruber group</taxon>
    </lineage>
</organism>
<evidence type="ECO:0000313" key="3">
    <source>
        <dbReference type="Proteomes" id="UP001299012"/>
    </source>
</evidence>
<proteinExistence type="predicted"/>
<dbReference type="Proteomes" id="UP001299012">
    <property type="component" value="Unassembled WGS sequence"/>
</dbReference>
<dbReference type="EMBL" id="JAKKZF010000321">
    <property type="protein sequence ID" value="MCG0069310.1"/>
    <property type="molecule type" value="Genomic_DNA"/>
</dbReference>
<evidence type="ECO:0000256" key="1">
    <source>
        <dbReference type="SAM" id="MobiDB-lite"/>
    </source>
</evidence>
<name>A0ABS9JUU7_9ACTN</name>
<sequence>MSSEPAEPAGPSGRPRSPDPLARLADVLAEAAHGVRPTPLELAEVLWLARHIAPAADERDGTGRPGPAGEAHQGLGRLSVGEAVVQERGVA</sequence>
<feature type="region of interest" description="Disordered" evidence="1">
    <location>
        <begin position="1"/>
        <end position="21"/>
    </location>
</feature>
<keyword evidence="3" id="KW-1185">Reference proteome</keyword>
<evidence type="ECO:0000313" key="2">
    <source>
        <dbReference type="EMBL" id="MCG0069310.1"/>
    </source>
</evidence>
<gene>
    <name evidence="2" type="ORF">L0F81_39640</name>
</gene>
<comment type="caution">
    <text evidence="2">The sequence shown here is derived from an EMBL/GenBank/DDBJ whole genome shotgun (WGS) entry which is preliminary data.</text>
</comment>